<protein>
    <submittedName>
        <fullName evidence="2">Uncharacterized protein</fullName>
    </submittedName>
</protein>
<comment type="caution">
    <text evidence="2">The sequence shown here is derived from an EMBL/GenBank/DDBJ whole genome shotgun (WGS) entry which is preliminary data.</text>
</comment>
<sequence>MAIKIMFLVAIVAAFVAAANGRPIPAIKNVAEMEFYHYHFPCHDRFGGSVAGRARTGGAGAGDDWSLKRGGTRGNCTAGDEVVEGYFALDVDRKFRHDK</sequence>
<organism evidence="2 3">
    <name type="scientific">Castilleja foliolosa</name>
    <dbReference type="NCBI Taxonomy" id="1961234"/>
    <lineage>
        <taxon>Eukaryota</taxon>
        <taxon>Viridiplantae</taxon>
        <taxon>Streptophyta</taxon>
        <taxon>Embryophyta</taxon>
        <taxon>Tracheophyta</taxon>
        <taxon>Spermatophyta</taxon>
        <taxon>Magnoliopsida</taxon>
        <taxon>eudicotyledons</taxon>
        <taxon>Gunneridae</taxon>
        <taxon>Pentapetalae</taxon>
        <taxon>asterids</taxon>
        <taxon>lamiids</taxon>
        <taxon>Lamiales</taxon>
        <taxon>Orobanchaceae</taxon>
        <taxon>Pedicularideae</taxon>
        <taxon>Castillejinae</taxon>
        <taxon>Castilleja</taxon>
    </lineage>
</organism>
<dbReference type="EMBL" id="JAVIJP010000039">
    <property type="protein sequence ID" value="KAL3627460.1"/>
    <property type="molecule type" value="Genomic_DNA"/>
</dbReference>
<keyword evidence="1" id="KW-0732">Signal</keyword>
<proteinExistence type="predicted"/>
<evidence type="ECO:0000256" key="1">
    <source>
        <dbReference type="SAM" id="SignalP"/>
    </source>
</evidence>
<name>A0ABD3CFB6_9LAMI</name>
<evidence type="ECO:0000313" key="2">
    <source>
        <dbReference type="EMBL" id="KAL3627460.1"/>
    </source>
</evidence>
<keyword evidence="3" id="KW-1185">Reference proteome</keyword>
<feature type="chain" id="PRO_5044845178" evidence="1">
    <location>
        <begin position="22"/>
        <end position="99"/>
    </location>
</feature>
<evidence type="ECO:0000313" key="3">
    <source>
        <dbReference type="Proteomes" id="UP001632038"/>
    </source>
</evidence>
<gene>
    <name evidence="2" type="ORF">CASFOL_028823</name>
</gene>
<reference evidence="3" key="1">
    <citation type="journal article" date="2024" name="IScience">
        <title>Strigolactones Initiate the Formation of Haustorium-like Structures in Castilleja.</title>
        <authorList>
            <person name="Buerger M."/>
            <person name="Peterson D."/>
            <person name="Chory J."/>
        </authorList>
    </citation>
    <scope>NUCLEOTIDE SEQUENCE [LARGE SCALE GENOMIC DNA]</scope>
</reference>
<feature type="signal peptide" evidence="1">
    <location>
        <begin position="1"/>
        <end position="21"/>
    </location>
</feature>
<dbReference type="Proteomes" id="UP001632038">
    <property type="component" value="Unassembled WGS sequence"/>
</dbReference>
<accession>A0ABD3CFB6</accession>
<dbReference type="AlphaFoldDB" id="A0ABD3CFB6"/>